<dbReference type="GO" id="GO:0016740">
    <property type="term" value="F:transferase activity"/>
    <property type="evidence" value="ECO:0007669"/>
    <property type="project" value="UniProtKB-KW"/>
</dbReference>
<organism evidence="2 3">
    <name type="scientific">Roseburia hominis</name>
    <dbReference type="NCBI Taxonomy" id="301301"/>
    <lineage>
        <taxon>Bacteria</taxon>
        <taxon>Bacillati</taxon>
        <taxon>Bacillota</taxon>
        <taxon>Clostridia</taxon>
        <taxon>Lachnospirales</taxon>
        <taxon>Lachnospiraceae</taxon>
        <taxon>Roseburia</taxon>
    </lineage>
</organism>
<sequence>MAEIRKIIFIKNAVETLGYFSEQIARELERNGYETCFIDYERMYESMDAMLHFLDREETALVTFNFIGLRGEAVFQTESGRSIWQEENFPVLNILVDHPLYYHSCLKEAGERMRVFCVDREHVGYVRRFYPGLKVEFLPLAGNELLFSHGDGEHGTHRADVPEPVPYGRRTVDLVFTANYVSMEMLEEKVKALDDDYRIFYRRITEDLIADPAQSVDAVMERHIRNELGAVPEEQLCAAMSGMIWIDLFIRSYFREKVVQTLADAGIIVRVFGADWEKIHCKKPQNVRTSGGKVNSAACVQAMRDARIALNVMPWFKDGAHDRVFTAMLQGTAALTDDSRYLREECRDGENICFYSLRALEQLPDQVVRLLDDPLRTAELAERGYRMAEKRHRWKNRAGLLMQTLCNIDK</sequence>
<keyword evidence="2" id="KW-0808">Transferase</keyword>
<accession>A0A395V7R6</accession>
<name>A0A395V7R6_9FIRM</name>
<dbReference type="SUPFAM" id="SSF53756">
    <property type="entry name" value="UDP-Glycosyltransferase/glycogen phosphorylase"/>
    <property type="match status" value="1"/>
</dbReference>
<feature type="domain" description="Spore protein YkvP/CgeB glycosyl transferase-like" evidence="1">
    <location>
        <begin position="255"/>
        <end position="402"/>
    </location>
</feature>
<dbReference type="RefSeq" id="WP_118098119.1">
    <property type="nucleotide sequence ID" value="NZ_QRVL01000016.1"/>
</dbReference>
<evidence type="ECO:0000313" key="2">
    <source>
        <dbReference type="EMBL" id="RGS37284.1"/>
    </source>
</evidence>
<dbReference type="Pfam" id="PF13524">
    <property type="entry name" value="Glyco_trans_1_2"/>
    <property type="match status" value="1"/>
</dbReference>
<dbReference type="AlphaFoldDB" id="A0A395V7R6"/>
<dbReference type="Gene3D" id="3.40.50.2000">
    <property type="entry name" value="Glycogen Phosphorylase B"/>
    <property type="match status" value="1"/>
</dbReference>
<evidence type="ECO:0000259" key="1">
    <source>
        <dbReference type="Pfam" id="PF13524"/>
    </source>
</evidence>
<reference evidence="2 3" key="1">
    <citation type="submission" date="2018-08" db="EMBL/GenBank/DDBJ databases">
        <title>A genome reference for cultivated species of the human gut microbiota.</title>
        <authorList>
            <person name="Zou Y."/>
            <person name="Xue W."/>
            <person name="Luo G."/>
        </authorList>
    </citation>
    <scope>NUCLEOTIDE SEQUENCE [LARGE SCALE GENOMIC DNA]</scope>
    <source>
        <strain evidence="2 3">AF22-12AC</strain>
    </source>
</reference>
<comment type="caution">
    <text evidence="2">The sequence shown here is derived from an EMBL/GenBank/DDBJ whole genome shotgun (WGS) entry which is preliminary data.</text>
</comment>
<dbReference type="InterPro" id="IPR055259">
    <property type="entry name" value="YkvP/CgeB_Glyco_trans-like"/>
</dbReference>
<dbReference type="EMBL" id="QRVL01000016">
    <property type="protein sequence ID" value="RGS37284.1"/>
    <property type="molecule type" value="Genomic_DNA"/>
</dbReference>
<evidence type="ECO:0000313" key="3">
    <source>
        <dbReference type="Proteomes" id="UP000266172"/>
    </source>
</evidence>
<dbReference type="Proteomes" id="UP000266172">
    <property type="component" value="Unassembled WGS sequence"/>
</dbReference>
<proteinExistence type="predicted"/>
<gene>
    <name evidence="2" type="ORF">DWX93_14335</name>
</gene>
<protein>
    <submittedName>
        <fullName evidence="2">Glycosyltransferase family 1 protein</fullName>
    </submittedName>
</protein>